<evidence type="ECO:0000313" key="2">
    <source>
        <dbReference type="EMBL" id="MBP0945809.1"/>
    </source>
</evidence>
<dbReference type="Pfam" id="PF18476">
    <property type="entry name" value="PIN_8"/>
    <property type="match status" value="1"/>
</dbReference>
<gene>
    <name evidence="2" type="ORF">JTJ32_10755</name>
</gene>
<dbReference type="RefSeq" id="WP_210041983.1">
    <property type="nucleotide sequence ID" value="NZ_JAFFZW010000003.1"/>
</dbReference>
<feature type="domain" description="PIN like" evidence="1">
    <location>
        <begin position="24"/>
        <end position="250"/>
    </location>
</feature>
<accession>A0ABS4C657</accession>
<organism evidence="2 3">
    <name type="scientific">Pseudomonas alliivorans</name>
    <dbReference type="NCBI Taxonomy" id="2810613"/>
    <lineage>
        <taxon>Bacteria</taxon>
        <taxon>Pseudomonadati</taxon>
        <taxon>Pseudomonadota</taxon>
        <taxon>Gammaproteobacteria</taxon>
        <taxon>Pseudomonadales</taxon>
        <taxon>Pseudomonadaceae</taxon>
        <taxon>Pseudomonas</taxon>
    </lineage>
</organism>
<dbReference type="Proteomes" id="UP000673197">
    <property type="component" value="Unassembled WGS sequence"/>
</dbReference>
<dbReference type="EMBL" id="JAFFZW010000003">
    <property type="protein sequence ID" value="MBP0945809.1"/>
    <property type="molecule type" value="Genomic_DNA"/>
</dbReference>
<evidence type="ECO:0000259" key="1">
    <source>
        <dbReference type="Pfam" id="PF18476"/>
    </source>
</evidence>
<name>A0ABS4C657_9PSED</name>
<dbReference type="InterPro" id="IPR041578">
    <property type="entry name" value="PIN_8"/>
</dbReference>
<proteinExistence type="predicted"/>
<reference evidence="2 3" key="1">
    <citation type="journal article" date="2022" name="Syst. Appl. Microbiol.">
        <title>Pseudomonas alliivorans sp. nov., a plant-pathogenic bacterium isolated from onion foliage in Georgia, USA.</title>
        <authorList>
            <person name="Zhao M."/>
            <person name="Tyson C."/>
            <person name="Chen H.C."/>
            <person name="Paudel S."/>
            <person name="Gitaitis R."/>
            <person name="Kvitko B."/>
            <person name="Dutta B."/>
        </authorList>
    </citation>
    <scope>NUCLEOTIDE SEQUENCE [LARGE SCALE GENOMIC DNA]</scope>
    <source>
        <strain evidence="2 3">20GA0068</strain>
    </source>
</reference>
<protein>
    <submittedName>
        <fullName evidence="2">DUF4935 domain-containing protein</fullName>
    </submittedName>
</protein>
<comment type="caution">
    <text evidence="2">The sequence shown here is derived from an EMBL/GenBank/DDBJ whole genome shotgun (WGS) entry which is preliminary data.</text>
</comment>
<keyword evidence="3" id="KW-1185">Reference proteome</keyword>
<sequence>MKGLFPQFDNSNVVNYTTAWNEALFVFDTNILLNLYRYQPGTREELITILNKLSDRIWIPHHVALEFQRNRLLVISAQGRSFNEIRSVLTKAQTVLSSEISKLSLQNRHALINTDVLLEEFNGLVEKFRAQLDEQQGAQQKPMDQDPLKLRIEELFDGKVGKSFKDQNSVDSAMREADTRYKFKIPPGYEDDGKDKDGPDEFMHSGITFKRKYGDYFAWIQLLDHAKQQGVKSLIFVTDDGKEDWWSIVNFNGPKTIGARPELVEEASRIGGIDNFIMYKPEGFLQYAKKYLAATVSEDTLNEVRDISSSNKLRDRVADHLSFAKAAEDCVHDWLLSRYGNTLNNRNVYPDFIVGDGLYRKGFEVKVALANLSFFNKAIHQAMRALAQEEFESFTLVLVVPDTVDPYSVLEKLINNPISDAPANLIISIGQLLKTITGFEFVMTLEDQYNNLSRYKFTGAD</sequence>
<evidence type="ECO:0000313" key="3">
    <source>
        <dbReference type="Proteomes" id="UP000673197"/>
    </source>
</evidence>